<sequence>MVDVPVPRVTGVHVRQLANLRLVRDIGCESHALVFSTAGRPYDPAGMAAVCDGATHAGARVEYSGLGIWKRVSLRLRMATAAILRQPSSTYPFSIPYDLAGLAPKTCAEAARVHADFVVLPTSLLHIAPVLRSQGVRVIGDALDVLSELTLGFLKQEARRNPLRVPGLVVNYLASRRQEDLFLAACTELWAASDDDAAELARKAPQTNVLVCGNTFDEQEIIPTDPPANGTIGFIGTYTYRPNLDAATFLALEVLPLVHQHRPEARLLLAGGGMPATVADTLRVVPGVQLLGTVNDSAAFVGSCALMALPIRLRGGVPLKLLESMACGRPIVATPELVAGLALVPGRDLLVSADPQGFAEHVTQLLTSAAVGTTLARNARSRFVDEFSYGAMLRRARDHSVLRTSAPLTQ</sequence>
<reference evidence="1" key="1">
    <citation type="submission" date="2020-05" db="EMBL/GenBank/DDBJ databases">
        <authorList>
            <person name="Chiriac C."/>
            <person name="Salcher M."/>
            <person name="Ghai R."/>
            <person name="Kavagutti S V."/>
        </authorList>
    </citation>
    <scope>NUCLEOTIDE SEQUENCE</scope>
</reference>
<dbReference type="Gene3D" id="3.40.50.2000">
    <property type="entry name" value="Glycogen Phosphorylase B"/>
    <property type="match status" value="1"/>
</dbReference>
<gene>
    <name evidence="1" type="ORF">UFOPK3376_02483</name>
</gene>
<dbReference type="PANTHER" id="PTHR12526">
    <property type="entry name" value="GLYCOSYLTRANSFERASE"/>
    <property type="match status" value="1"/>
</dbReference>
<dbReference type="CDD" id="cd03801">
    <property type="entry name" value="GT4_PimA-like"/>
    <property type="match status" value="1"/>
</dbReference>
<dbReference type="PANTHER" id="PTHR12526:SF600">
    <property type="entry name" value="GLYCOSYL TRANSFERASE GROUP 1"/>
    <property type="match status" value="1"/>
</dbReference>
<dbReference type="Pfam" id="PF13692">
    <property type="entry name" value="Glyco_trans_1_4"/>
    <property type="match status" value="1"/>
</dbReference>
<organism evidence="1">
    <name type="scientific">freshwater metagenome</name>
    <dbReference type="NCBI Taxonomy" id="449393"/>
    <lineage>
        <taxon>unclassified sequences</taxon>
        <taxon>metagenomes</taxon>
        <taxon>ecological metagenomes</taxon>
    </lineage>
</organism>
<evidence type="ECO:0000313" key="1">
    <source>
        <dbReference type="EMBL" id="CAB4887329.1"/>
    </source>
</evidence>
<dbReference type="GO" id="GO:0016757">
    <property type="term" value="F:glycosyltransferase activity"/>
    <property type="evidence" value="ECO:0007669"/>
    <property type="project" value="TreeGrafter"/>
</dbReference>
<proteinExistence type="predicted"/>
<dbReference type="SUPFAM" id="SSF53756">
    <property type="entry name" value="UDP-Glycosyltransferase/glycogen phosphorylase"/>
    <property type="match status" value="1"/>
</dbReference>
<accession>A0A6J7F553</accession>
<dbReference type="AlphaFoldDB" id="A0A6J7F553"/>
<name>A0A6J7F553_9ZZZZ</name>
<protein>
    <submittedName>
        <fullName evidence="1">Unannotated protein</fullName>
    </submittedName>
</protein>
<dbReference type="EMBL" id="CAFBLP010000081">
    <property type="protein sequence ID" value="CAB4887329.1"/>
    <property type="molecule type" value="Genomic_DNA"/>
</dbReference>